<evidence type="ECO:0000313" key="1">
    <source>
        <dbReference type="EMBL" id="ETV69849.1"/>
    </source>
</evidence>
<evidence type="ECO:0008006" key="2">
    <source>
        <dbReference type="Google" id="ProtNLM"/>
    </source>
</evidence>
<name>W4FSM5_APHAT</name>
<feature type="non-terminal residue" evidence="1">
    <location>
        <position position="73"/>
    </location>
</feature>
<dbReference type="VEuPathDB" id="FungiDB:H257_14464"/>
<gene>
    <name evidence="1" type="ORF">H257_14464</name>
</gene>
<proteinExistence type="predicted"/>
<accession>W4FSM5</accession>
<sequence length="73" mass="8555">MSRRKQYPISTKLEAIGLLETMSCRELSRVMGIARRTIRSWQHQRFELLAYDGNKKCNKLVPGGRYEEFPDPP</sequence>
<reference evidence="1" key="1">
    <citation type="submission" date="2013-12" db="EMBL/GenBank/DDBJ databases">
        <title>The Genome Sequence of Aphanomyces astaci APO3.</title>
        <authorList>
            <consortium name="The Broad Institute Genomics Platform"/>
            <person name="Russ C."/>
            <person name="Tyler B."/>
            <person name="van West P."/>
            <person name="Dieguez-Uribeondo J."/>
            <person name="Young S.K."/>
            <person name="Zeng Q."/>
            <person name="Gargeya S."/>
            <person name="Fitzgerald M."/>
            <person name="Abouelleil A."/>
            <person name="Alvarado L."/>
            <person name="Chapman S.B."/>
            <person name="Gainer-Dewar J."/>
            <person name="Goldberg J."/>
            <person name="Griggs A."/>
            <person name="Gujja S."/>
            <person name="Hansen M."/>
            <person name="Howarth C."/>
            <person name="Imamovic A."/>
            <person name="Ireland A."/>
            <person name="Larimer J."/>
            <person name="McCowan C."/>
            <person name="Murphy C."/>
            <person name="Pearson M."/>
            <person name="Poon T.W."/>
            <person name="Priest M."/>
            <person name="Roberts A."/>
            <person name="Saif S."/>
            <person name="Shea T."/>
            <person name="Sykes S."/>
            <person name="Wortman J."/>
            <person name="Nusbaum C."/>
            <person name="Birren B."/>
        </authorList>
    </citation>
    <scope>NUCLEOTIDE SEQUENCE [LARGE SCALE GENOMIC DNA]</scope>
    <source>
        <strain evidence="1">APO3</strain>
    </source>
</reference>
<dbReference type="RefSeq" id="XP_009840587.1">
    <property type="nucleotide sequence ID" value="XM_009842285.1"/>
</dbReference>
<protein>
    <recommendedName>
        <fullName evidence="2">HTH psq-type domain-containing protein</fullName>
    </recommendedName>
</protein>
<dbReference type="AlphaFoldDB" id="W4FSM5"/>
<dbReference type="EMBL" id="KI913171">
    <property type="protein sequence ID" value="ETV69849.1"/>
    <property type="molecule type" value="Genomic_DNA"/>
</dbReference>
<organism evidence="1">
    <name type="scientific">Aphanomyces astaci</name>
    <name type="common">Crayfish plague agent</name>
    <dbReference type="NCBI Taxonomy" id="112090"/>
    <lineage>
        <taxon>Eukaryota</taxon>
        <taxon>Sar</taxon>
        <taxon>Stramenopiles</taxon>
        <taxon>Oomycota</taxon>
        <taxon>Saprolegniomycetes</taxon>
        <taxon>Saprolegniales</taxon>
        <taxon>Verrucalvaceae</taxon>
        <taxon>Aphanomyces</taxon>
    </lineage>
</organism>
<dbReference type="GeneID" id="20816460"/>